<dbReference type="InterPro" id="IPR052579">
    <property type="entry name" value="Zinc_finger_SWIM"/>
</dbReference>
<dbReference type="HOGENOM" id="CLU_1920243_0_0_1"/>
<evidence type="ECO:0000313" key="1">
    <source>
        <dbReference type="EMBL" id="KEH18712.1"/>
    </source>
</evidence>
<accession>A0A072TMR7</accession>
<sequence length="132" mass="15745">MLNGFHNHEFEAKLGGHLLAVRLKEEEKRRVVDMRKSLALPRDILTDLKEKNKESVTNIKQVYNAWTRWRKSLRGDKMEMQYLIKKLEDHKYVYFKRTNDEETTLEDICLAHLESINMLNTFPTVLVMDSTY</sequence>
<reference evidence="2" key="3">
    <citation type="submission" date="2015-04" db="UniProtKB">
        <authorList>
            <consortium name="EnsemblPlants"/>
        </authorList>
    </citation>
    <scope>IDENTIFICATION</scope>
    <source>
        <strain evidence="2">cv. Jemalong A17</strain>
    </source>
</reference>
<name>A0A072TMR7_MEDTR</name>
<organism evidence="1 3">
    <name type="scientific">Medicago truncatula</name>
    <name type="common">Barrel medic</name>
    <name type="synonym">Medicago tribuloides</name>
    <dbReference type="NCBI Taxonomy" id="3880"/>
    <lineage>
        <taxon>Eukaryota</taxon>
        <taxon>Viridiplantae</taxon>
        <taxon>Streptophyta</taxon>
        <taxon>Embryophyta</taxon>
        <taxon>Tracheophyta</taxon>
        <taxon>Spermatophyta</taxon>
        <taxon>Magnoliopsida</taxon>
        <taxon>eudicotyledons</taxon>
        <taxon>Gunneridae</taxon>
        <taxon>Pentapetalae</taxon>
        <taxon>rosids</taxon>
        <taxon>fabids</taxon>
        <taxon>Fabales</taxon>
        <taxon>Fabaceae</taxon>
        <taxon>Papilionoideae</taxon>
        <taxon>50 kb inversion clade</taxon>
        <taxon>NPAAA clade</taxon>
        <taxon>Hologalegina</taxon>
        <taxon>IRL clade</taxon>
        <taxon>Trifolieae</taxon>
        <taxon>Medicago</taxon>
    </lineage>
</organism>
<protein>
    <submittedName>
        <fullName evidence="1">Otubain, putative</fullName>
    </submittedName>
</protein>
<dbReference type="EMBL" id="CM001224">
    <property type="protein sequence ID" value="KEH18712.1"/>
    <property type="molecule type" value="Genomic_DNA"/>
</dbReference>
<reference evidence="1 3" key="1">
    <citation type="journal article" date="2011" name="Nature">
        <title>The Medicago genome provides insight into the evolution of rhizobial symbioses.</title>
        <authorList>
            <person name="Young N.D."/>
            <person name="Debelle F."/>
            <person name="Oldroyd G.E."/>
            <person name="Geurts R."/>
            <person name="Cannon S.B."/>
            <person name="Udvardi M.K."/>
            <person name="Benedito V.A."/>
            <person name="Mayer K.F."/>
            <person name="Gouzy J."/>
            <person name="Schoof H."/>
            <person name="Van de Peer Y."/>
            <person name="Proost S."/>
            <person name="Cook D.R."/>
            <person name="Meyers B.C."/>
            <person name="Spannagl M."/>
            <person name="Cheung F."/>
            <person name="De Mita S."/>
            <person name="Krishnakumar V."/>
            <person name="Gundlach H."/>
            <person name="Zhou S."/>
            <person name="Mudge J."/>
            <person name="Bharti A.K."/>
            <person name="Murray J.D."/>
            <person name="Naoumkina M.A."/>
            <person name="Rosen B."/>
            <person name="Silverstein K.A."/>
            <person name="Tang H."/>
            <person name="Rombauts S."/>
            <person name="Zhao P.X."/>
            <person name="Zhou P."/>
            <person name="Barbe V."/>
            <person name="Bardou P."/>
            <person name="Bechner M."/>
            <person name="Bellec A."/>
            <person name="Berger A."/>
            <person name="Berges H."/>
            <person name="Bidwell S."/>
            <person name="Bisseling T."/>
            <person name="Choisne N."/>
            <person name="Couloux A."/>
            <person name="Denny R."/>
            <person name="Deshpande S."/>
            <person name="Dai X."/>
            <person name="Doyle J.J."/>
            <person name="Dudez A.M."/>
            <person name="Farmer A.D."/>
            <person name="Fouteau S."/>
            <person name="Franken C."/>
            <person name="Gibelin C."/>
            <person name="Gish J."/>
            <person name="Goldstein S."/>
            <person name="Gonzalez A.J."/>
            <person name="Green P.J."/>
            <person name="Hallab A."/>
            <person name="Hartog M."/>
            <person name="Hua A."/>
            <person name="Humphray S.J."/>
            <person name="Jeong D.H."/>
            <person name="Jing Y."/>
            <person name="Jocker A."/>
            <person name="Kenton S.M."/>
            <person name="Kim D.J."/>
            <person name="Klee K."/>
            <person name="Lai H."/>
            <person name="Lang C."/>
            <person name="Lin S."/>
            <person name="Macmil S.L."/>
            <person name="Magdelenat G."/>
            <person name="Matthews L."/>
            <person name="McCorrison J."/>
            <person name="Monaghan E.L."/>
            <person name="Mun J.H."/>
            <person name="Najar F.Z."/>
            <person name="Nicholson C."/>
            <person name="Noirot C."/>
            <person name="O'Bleness M."/>
            <person name="Paule C.R."/>
            <person name="Poulain J."/>
            <person name="Prion F."/>
            <person name="Qin B."/>
            <person name="Qu C."/>
            <person name="Retzel E.F."/>
            <person name="Riddle C."/>
            <person name="Sallet E."/>
            <person name="Samain S."/>
            <person name="Samson N."/>
            <person name="Sanders I."/>
            <person name="Saurat O."/>
            <person name="Scarpelli C."/>
            <person name="Schiex T."/>
            <person name="Segurens B."/>
            <person name="Severin A.J."/>
            <person name="Sherrier D.J."/>
            <person name="Shi R."/>
            <person name="Sims S."/>
            <person name="Singer S.R."/>
            <person name="Sinharoy S."/>
            <person name="Sterck L."/>
            <person name="Viollet A."/>
            <person name="Wang B.B."/>
            <person name="Wang K."/>
            <person name="Wang M."/>
            <person name="Wang X."/>
            <person name="Warfsmann J."/>
            <person name="Weissenbach J."/>
            <person name="White D.D."/>
            <person name="White J.D."/>
            <person name="Wiley G.B."/>
            <person name="Wincker P."/>
            <person name="Xing Y."/>
            <person name="Yang L."/>
            <person name="Yao Z."/>
            <person name="Ying F."/>
            <person name="Zhai J."/>
            <person name="Zhou L."/>
            <person name="Zuber A."/>
            <person name="Denarie J."/>
            <person name="Dixon R.A."/>
            <person name="May G.D."/>
            <person name="Schwartz D.C."/>
            <person name="Rogers J."/>
            <person name="Quetier F."/>
            <person name="Town C.D."/>
            <person name="Roe B.A."/>
        </authorList>
    </citation>
    <scope>NUCLEOTIDE SEQUENCE [LARGE SCALE GENOMIC DNA]</scope>
    <source>
        <strain evidence="1">A17</strain>
        <strain evidence="2 3">cv. Jemalong A17</strain>
    </source>
</reference>
<proteinExistence type="predicted"/>
<dbReference type="Proteomes" id="UP000002051">
    <property type="component" value="Chromosome 8"/>
</dbReference>
<reference evidence="1 3" key="2">
    <citation type="journal article" date="2014" name="BMC Genomics">
        <title>An improved genome release (version Mt4.0) for the model legume Medicago truncatula.</title>
        <authorList>
            <person name="Tang H."/>
            <person name="Krishnakumar V."/>
            <person name="Bidwell S."/>
            <person name="Rosen B."/>
            <person name="Chan A."/>
            <person name="Zhou S."/>
            <person name="Gentzbittel L."/>
            <person name="Childs K.L."/>
            <person name="Yandell M."/>
            <person name="Gundlach H."/>
            <person name="Mayer K.F."/>
            <person name="Schwartz D.C."/>
            <person name="Town C.D."/>
        </authorList>
    </citation>
    <scope>GENOME REANNOTATION</scope>
    <source>
        <strain evidence="1">A17</strain>
        <strain evidence="2 3">cv. Jemalong A17</strain>
    </source>
</reference>
<dbReference type="PANTHER" id="PTHR31569:SF4">
    <property type="entry name" value="SWIM-TYPE DOMAIN-CONTAINING PROTEIN"/>
    <property type="match status" value="1"/>
</dbReference>
<dbReference type="PANTHER" id="PTHR31569">
    <property type="entry name" value="SWIM-TYPE DOMAIN-CONTAINING PROTEIN"/>
    <property type="match status" value="1"/>
</dbReference>
<dbReference type="AlphaFoldDB" id="A0A072TMR7"/>
<keyword evidence="3" id="KW-1185">Reference proteome</keyword>
<evidence type="ECO:0000313" key="2">
    <source>
        <dbReference type="EnsemblPlants" id="KEH18712"/>
    </source>
</evidence>
<dbReference type="EnsemblPlants" id="KEH18712">
    <property type="protein sequence ID" value="KEH18712"/>
    <property type="gene ID" value="MTR_8g028020"/>
</dbReference>
<evidence type="ECO:0000313" key="3">
    <source>
        <dbReference type="Proteomes" id="UP000002051"/>
    </source>
</evidence>
<gene>
    <name evidence="1" type="ordered locus">MTR_8g028020</name>
</gene>